<gene>
    <name evidence="9" type="ORF">M569_13489</name>
</gene>
<dbReference type="SUPFAM" id="SSF50729">
    <property type="entry name" value="PH domain-like"/>
    <property type="match status" value="1"/>
</dbReference>
<protein>
    <recommendedName>
        <fullName evidence="2">phospholipase D</fullName>
        <ecNumber evidence="2">3.1.4.4</ecNumber>
    </recommendedName>
</protein>
<dbReference type="GO" id="GO:0035556">
    <property type="term" value="P:intracellular signal transduction"/>
    <property type="evidence" value="ECO:0007669"/>
    <property type="project" value="InterPro"/>
</dbReference>
<dbReference type="AlphaFoldDB" id="S8DET8"/>
<name>S8DET8_9LAMI</name>
<dbReference type="FunFam" id="3.30.870.10:FF:000011">
    <property type="entry name" value="Phospholipase"/>
    <property type="match status" value="1"/>
</dbReference>
<dbReference type="PANTHER" id="PTHR18896">
    <property type="entry name" value="PHOSPHOLIPASE D"/>
    <property type="match status" value="1"/>
</dbReference>
<dbReference type="SMART" id="SM00155">
    <property type="entry name" value="PLDc"/>
    <property type="match status" value="2"/>
</dbReference>
<comment type="catalytic activity">
    <reaction evidence="1">
        <text>a 1,2-diacyl-sn-glycero-3-phosphocholine + H2O = a 1,2-diacyl-sn-glycero-3-phosphate + choline + H(+)</text>
        <dbReference type="Rhea" id="RHEA:14445"/>
        <dbReference type="ChEBI" id="CHEBI:15354"/>
        <dbReference type="ChEBI" id="CHEBI:15377"/>
        <dbReference type="ChEBI" id="CHEBI:15378"/>
        <dbReference type="ChEBI" id="CHEBI:57643"/>
        <dbReference type="ChEBI" id="CHEBI:58608"/>
        <dbReference type="EC" id="3.1.4.4"/>
    </reaction>
</comment>
<evidence type="ECO:0000256" key="4">
    <source>
        <dbReference type="ARBA" id="ARBA00022801"/>
    </source>
</evidence>
<dbReference type="InterPro" id="IPR001736">
    <property type="entry name" value="PLipase_D/transphosphatidylase"/>
</dbReference>
<keyword evidence="4" id="KW-0378">Hydrolase</keyword>
<reference evidence="9 10" key="1">
    <citation type="journal article" date="2013" name="BMC Genomics">
        <title>The miniature genome of a carnivorous plant Genlisea aurea contains a low number of genes and short non-coding sequences.</title>
        <authorList>
            <person name="Leushkin E.V."/>
            <person name="Sutormin R.A."/>
            <person name="Nabieva E.R."/>
            <person name="Penin A.A."/>
            <person name="Kondrashov A.S."/>
            <person name="Logacheva M.D."/>
        </authorList>
    </citation>
    <scope>NUCLEOTIDE SEQUENCE [LARGE SCALE GENOMIC DNA]</scope>
</reference>
<evidence type="ECO:0000313" key="9">
    <source>
        <dbReference type="EMBL" id="EPS61308.1"/>
    </source>
</evidence>
<proteinExistence type="predicted"/>
<dbReference type="PIRSF" id="PIRSF009376">
    <property type="entry name" value="Phospholipase_D_euk"/>
    <property type="match status" value="1"/>
</dbReference>
<dbReference type="CDD" id="cd09138">
    <property type="entry name" value="PLDc_vPLD1_2_yPLD_like_1"/>
    <property type="match status" value="1"/>
</dbReference>
<dbReference type="InterPro" id="IPR001849">
    <property type="entry name" value="PH_domain"/>
</dbReference>
<evidence type="ECO:0000313" key="10">
    <source>
        <dbReference type="Proteomes" id="UP000015453"/>
    </source>
</evidence>
<dbReference type="InterPro" id="IPR025202">
    <property type="entry name" value="PLD-like_dom"/>
</dbReference>
<dbReference type="Pfam" id="PF00614">
    <property type="entry name" value="PLDc"/>
    <property type="match status" value="1"/>
</dbReference>
<evidence type="ECO:0000259" key="8">
    <source>
        <dbReference type="PROSITE" id="PS50035"/>
    </source>
</evidence>
<keyword evidence="6" id="KW-0443">Lipid metabolism</keyword>
<accession>S8DET8</accession>
<keyword evidence="3" id="KW-0677">Repeat</keyword>
<dbReference type="EC" id="3.1.4.4" evidence="2"/>
<feature type="non-terminal residue" evidence="9">
    <location>
        <position position="1"/>
    </location>
</feature>
<dbReference type="GO" id="GO:0005886">
    <property type="term" value="C:plasma membrane"/>
    <property type="evidence" value="ECO:0007669"/>
    <property type="project" value="TreeGrafter"/>
</dbReference>
<organism evidence="9 10">
    <name type="scientific">Genlisea aurea</name>
    <dbReference type="NCBI Taxonomy" id="192259"/>
    <lineage>
        <taxon>Eukaryota</taxon>
        <taxon>Viridiplantae</taxon>
        <taxon>Streptophyta</taxon>
        <taxon>Embryophyta</taxon>
        <taxon>Tracheophyta</taxon>
        <taxon>Spermatophyta</taxon>
        <taxon>Magnoliopsida</taxon>
        <taxon>eudicotyledons</taxon>
        <taxon>Gunneridae</taxon>
        <taxon>Pentapetalae</taxon>
        <taxon>asterids</taxon>
        <taxon>lamiids</taxon>
        <taxon>Lamiales</taxon>
        <taxon>Lentibulariaceae</taxon>
        <taxon>Genlisea</taxon>
    </lineage>
</organism>
<evidence type="ECO:0000256" key="1">
    <source>
        <dbReference type="ARBA" id="ARBA00000798"/>
    </source>
</evidence>
<dbReference type="Gene3D" id="2.30.29.30">
    <property type="entry name" value="Pleckstrin-homology domain (PH domain)/Phosphotyrosine-binding domain (PTB)"/>
    <property type="match status" value="1"/>
</dbReference>
<dbReference type="CDD" id="cd09141">
    <property type="entry name" value="PLDc_vPLD1_2_yPLD_like_2"/>
    <property type="match status" value="1"/>
</dbReference>
<evidence type="ECO:0000256" key="2">
    <source>
        <dbReference type="ARBA" id="ARBA00012027"/>
    </source>
</evidence>
<dbReference type="EMBL" id="AUSU01006940">
    <property type="protein sequence ID" value="EPS61308.1"/>
    <property type="molecule type" value="Genomic_DNA"/>
</dbReference>
<dbReference type="Pfam" id="PF13091">
    <property type="entry name" value="PLDc_2"/>
    <property type="match status" value="1"/>
</dbReference>
<dbReference type="InterPro" id="IPR011993">
    <property type="entry name" value="PH-like_dom_sf"/>
</dbReference>
<feature type="domain" description="PLD phosphodiesterase" evidence="8">
    <location>
        <begin position="434"/>
        <end position="461"/>
    </location>
</feature>
<evidence type="ECO:0000256" key="6">
    <source>
        <dbReference type="ARBA" id="ARBA00023098"/>
    </source>
</evidence>
<comment type="caution">
    <text evidence="9">The sequence shown here is derived from an EMBL/GenBank/DDBJ whole genome shotgun (WGS) entry which is preliminary data.</text>
</comment>
<dbReference type="CDD" id="cd01254">
    <property type="entry name" value="PH_PLD"/>
    <property type="match status" value="1"/>
</dbReference>
<dbReference type="Gene3D" id="3.30.870.10">
    <property type="entry name" value="Endonuclease Chain A"/>
    <property type="match status" value="2"/>
</dbReference>
<feature type="domain" description="PLD phosphodiesterase" evidence="8">
    <location>
        <begin position="826"/>
        <end position="853"/>
    </location>
</feature>
<dbReference type="SUPFAM" id="SSF56024">
    <property type="entry name" value="Phospholipase D/nuclease"/>
    <property type="match status" value="2"/>
</dbReference>
<keyword evidence="10" id="KW-1185">Reference proteome</keyword>
<keyword evidence="5" id="KW-0442">Lipid degradation</keyword>
<dbReference type="PROSITE" id="PS50003">
    <property type="entry name" value="PH_DOMAIN"/>
    <property type="match status" value="1"/>
</dbReference>
<dbReference type="PANTHER" id="PTHR18896:SF133">
    <property type="entry name" value="PHOSPHOLIPASE D ZETA 2"/>
    <property type="match status" value="1"/>
</dbReference>
<dbReference type="InterPro" id="IPR015679">
    <property type="entry name" value="PLipase_D_fam"/>
</dbReference>
<dbReference type="OrthoDB" id="14911at2759"/>
<dbReference type="GO" id="GO:0006654">
    <property type="term" value="P:phosphatidic acid biosynthetic process"/>
    <property type="evidence" value="ECO:0007669"/>
    <property type="project" value="InterPro"/>
</dbReference>
<evidence type="ECO:0000256" key="5">
    <source>
        <dbReference type="ARBA" id="ARBA00022963"/>
    </source>
</evidence>
<sequence>RIFDELPKATIAAVSLPDASDISPLLLSYTIELQYKQYKWQVCKKASQVIYLHLALKKRSFVEEFHEKQEQIKEWLHNIGLRDHATVVHDEEDPDDGALPLYNEVSVKSRYVPSRAALPIIRPAIGDPQTIMDMAKIAMQGYLNHFLGNLDIVNSSEVCRFLEVSKLSFKQEYGPKLKEGYVMVQHLPMFSKDKTCAFCCSGNFFGCCRKNWQKVWLVLKPGFLAFVEHHFEPRLLDIVVFDGLRSSKDAEVSLAKELKQRNLLRHAFEVSHGNQSIKVRTTSQAKVQSWVSAINAIGMKGSESWCNPHRFNSFAPIRGLAEDGSQAQWFVDGKAAFEAIATSIENANSEIFITGWWICPELYLRRPFHIHSSSRLDALLEAKAKLGVQIFILLYKEVSIALKINSLYSKRKLLSIHENVKVLRYPNHLSSGIYLWSHHEKLVIVDQKICFIGGLDLCYGRYDTSKHEIGDFPASIWPGKDYYNPRESEPNSWEDAEKDELDRKKNPRMPWHDVHCAIWGPSCRDISRHFVQRWNHAKRSKARSEQKIPLLMPQHHMVLPHYLGRSEAMNIEKEISERNSNEISLKTPFSPGSPPEDIPLLLPYDANDPDVSILENKSSSFTSAEYNTAAMRESFGSEMDFQVESCSWQTQEHIFPACSSTEESQVGPRCSCSCQVVRSVSQWSAGTSYTEDSIHKAYCTLVEEAEYFIYIENQFFISGLSEDDVIQNRVLESLYNRIMRAYSEKKCFRVIIVIPLLPGFKGSVHDSGAATVRALMHWQYRTICKGESSILQKLFSMLGPVARDFISFFGLRTHGRLSENGSVVTSQIYVHSKVMIVDDRIALIGSSNINDRSLLGSRDSEIAVLIEDKEFIDSSMAGNPWKAGRFAFSLRLSLWTEHLGLRTEEASRIHDPVSRTAYHECMLGTAESNTKIYQDVFCCIPNDNICSRQALKQSRSHWKQKLPHTTIDLGVSPNEIEVDENGEVFVVDPMHRLKSIRGHLVSFPLKFMSEEDDLRPMFIEGEFYTSSQVFH</sequence>
<evidence type="ECO:0000259" key="7">
    <source>
        <dbReference type="PROSITE" id="PS50003"/>
    </source>
</evidence>
<dbReference type="GO" id="GO:0004630">
    <property type="term" value="F:phospholipase D activity"/>
    <property type="evidence" value="ECO:0007669"/>
    <property type="project" value="UniProtKB-EC"/>
</dbReference>
<dbReference type="Proteomes" id="UP000015453">
    <property type="component" value="Unassembled WGS sequence"/>
</dbReference>
<dbReference type="InterPro" id="IPR016555">
    <property type="entry name" value="PLipase_D_euk"/>
</dbReference>
<evidence type="ECO:0000256" key="3">
    <source>
        <dbReference type="ARBA" id="ARBA00022737"/>
    </source>
</evidence>
<feature type="domain" description="PH" evidence="7">
    <location>
        <begin position="175"/>
        <end position="299"/>
    </location>
</feature>
<dbReference type="SMART" id="SM00233">
    <property type="entry name" value="PH"/>
    <property type="match status" value="1"/>
</dbReference>
<dbReference type="GO" id="GO:0009395">
    <property type="term" value="P:phospholipid catabolic process"/>
    <property type="evidence" value="ECO:0007669"/>
    <property type="project" value="TreeGrafter"/>
</dbReference>
<dbReference type="PROSITE" id="PS50035">
    <property type="entry name" value="PLD"/>
    <property type="match status" value="2"/>
</dbReference>